<evidence type="ECO:0000256" key="6">
    <source>
        <dbReference type="RuleBase" id="RU003330"/>
    </source>
</evidence>
<organism evidence="8 9">
    <name type="scientific">Microcoleus anatoxicus PTRS2</name>
    <dbReference type="NCBI Taxonomy" id="2705321"/>
    <lineage>
        <taxon>Bacteria</taxon>
        <taxon>Bacillati</taxon>
        <taxon>Cyanobacteriota</taxon>
        <taxon>Cyanophyceae</taxon>
        <taxon>Oscillatoriophycideae</taxon>
        <taxon>Oscillatoriales</taxon>
        <taxon>Microcoleaceae</taxon>
        <taxon>Microcoleus</taxon>
        <taxon>Microcoleus anatoxicus</taxon>
    </lineage>
</organism>
<name>A0ABU8YJN0_9CYAN</name>
<dbReference type="NCBIfam" id="NF011101">
    <property type="entry name" value="PRK14528.1"/>
    <property type="match status" value="1"/>
</dbReference>
<dbReference type="NCBIfam" id="NF011100">
    <property type="entry name" value="PRK14527.1"/>
    <property type="match status" value="1"/>
</dbReference>
<comment type="caution">
    <text evidence="8">The sequence shown here is derived from an EMBL/GenBank/DDBJ whole genome shotgun (WGS) entry which is preliminary data.</text>
</comment>
<comment type="subunit">
    <text evidence="5 7">Monomer.</text>
</comment>
<dbReference type="NCBIfam" id="NF001381">
    <property type="entry name" value="PRK00279.1-3"/>
    <property type="match status" value="1"/>
</dbReference>
<feature type="binding site" evidence="5">
    <location>
        <position position="138"/>
    </location>
    <ligand>
        <name>AMP</name>
        <dbReference type="ChEBI" id="CHEBI:456215"/>
    </ligand>
</feature>
<comment type="catalytic activity">
    <reaction evidence="5 7">
        <text>AMP + ATP = 2 ADP</text>
        <dbReference type="Rhea" id="RHEA:12973"/>
        <dbReference type="ChEBI" id="CHEBI:30616"/>
        <dbReference type="ChEBI" id="CHEBI:456215"/>
        <dbReference type="ChEBI" id="CHEBI:456216"/>
        <dbReference type="EC" id="2.7.4.3"/>
    </reaction>
</comment>
<comment type="pathway">
    <text evidence="5">Purine metabolism; AMP biosynthesis via salvage pathway; AMP from ADP: step 1/1.</text>
</comment>
<comment type="caution">
    <text evidence="5">Lacks conserved residue(s) required for the propagation of feature annotation.</text>
</comment>
<evidence type="ECO:0000256" key="2">
    <source>
        <dbReference type="ARBA" id="ARBA00022727"/>
    </source>
</evidence>
<comment type="subcellular location">
    <subcellularLocation>
        <location evidence="5 7">Cytoplasm</location>
    </subcellularLocation>
</comment>
<reference evidence="8 9" key="1">
    <citation type="journal article" date="2020" name="Harmful Algae">
        <title>Molecular and morphological characterization of a novel dihydroanatoxin-a producing Microcoleus species (cyanobacteria) from the Russian River, California, USA.</title>
        <authorList>
            <person name="Conklin K.Y."/>
            <person name="Stancheva R."/>
            <person name="Otten T.G."/>
            <person name="Fadness R."/>
            <person name="Boyer G.L."/>
            <person name="Read B."/>
            <person name="Zhang X."/>
            <person name="Sheath R.G."/>
        </authorList>
    </citation>
    <scope>NUCLEOTIDE SEQUENCE [LARGE SCALE GENOMIC DNA]</scope>
    <source>
        <strain evidence="8 9">PTRS2</strain>
    </source>
</reference>
<feature type="binding site" evidence="5">
    <location>
        <position position="177"/>
    </location>
    <ligand>
        <name>ATP</name>
        <dbReference type="ChEBI" id="CHEBI:30616"/>
    </ligand>
</feature>
<dbReference type="PANTHER" id="PTHR23359">
    <property type="entry name" value="NUCLEOTIDE KINASE"/>
    <property type="match status" value="1"/>
</dbReference>
<dbReference type="RefSeq" id="WP_340518173.1">
    <property type="nucleotide sequence ID" value="NZ_JBBLXS010000061.1"/>
</dbReference>
<dbReference type="HAMAP" id="MF_00235">
    <property type="entry name" value="Adenylate_kinase_Adk"/>
    <property type="match status" value="1"/>
</dbReference>
<keyword evidence="5" id="KW-0963">Cytoplasm</keyword>
<dbReference type="SUPFAM" id="SSF52540">
    <property type="entry name" value="P-loop containing nucleoside triphosphate hydrolases"/>
    <property type="match status" value="1"/>
</dbReference>
<dbReference type="Gene3D" id="3.40.50.300">
    <property type="entry name" value="P-loop containing nucleotide triphosphate hydrolases"/>
    <property type="match status" value="1"/>
</dbReference>
<dbReference type="PRINTS" id="PR00094">
    <property type="entry name" value="ADENYLTKNASE"/>
</dbReference>
<dbReference type="InterPro" id="IPR027417">
    <property type="entry name" value="P-loop_NTPase"/>
</dbReference>
<dbReference type="EMBL" id="JBBLXS010000061">
    <property type="protein sequence ID" value="MEK0184594.1"/>
    <property type="molecule type" value="Genomic_DNA"/>
</dbReference>
<comment type="function">
    <text evidence="5">Catalyzes the reversible transfer of the terminal phosphate group between ATP and AMP. Plays an important role in cellular energy homeostasis and in adenine nucleotide metabolism.</text>
</comment>
<comment type="domain">
    <text evidence="5">Consists of three domains, a large central CORE domain and two small peripheral domains, NMPbind and LID, which undergo movements during catalysis. The LID domain closes over the site of phosphoryl transfer upon ATP binding. Assembling and dissambling the active center during each catalytic cycle provides an effective means to prevent ATP hydrolysis.</text>
</comment>
<feature type="binding site" evidence="5">
    <location>
        <begin position="57"/>
        <end position="59"/>
    </location>
    <ligand>
        <name>AMP</name>
        <dbReference type="ChEBI" id="CHEBI:456215"/>
    </ligand>
</feature>
<feature type="binding site" evidence="5">
    <location>
        <position position="149"/>
    </location>
    <ligand>
        <name>AMP</name>
        <dbReference type="ChEBI" id="CHEBI:456215"/>
    </ligand>
</feature>
<evidence type="ECO:0000313" key="8">
    <source>
        <dbReference type="EMBL" id="MEK0184594.1"/>
    </source>
</evidence>
<feature type="region of interest" description="NMP" evidence="5">
    <location>
        <begin position="30"/>
        <end position="59"/>
    </location>
</feature>
<evidence type="ECO:0000313" key="9">
    <source>
        <dbReference type="Proteomes" id="UP001384579"/>
    </source>
</evidence>
<dbReference type="InterPro" id="IPR000850">
    <property type="entry name" value="Adenylat/UMP-CMP_kin"/>
</dbReference>
<accession>A0ABU8YJN0</accession>
<keyword evidence="5 7" id="KW-0067">ATP-binding</keyword>
<dbReference type="PROSITE" id="PS00113">
    <property type="entry name" value="ADENYLATE_KINASE"/>
    <property type="match status" value="1"/>
</dbReference>
<dbReference type="InterPro" id="IPR033690">
    <property type="entry name" value="Adenylat_kinase_CS"/>
</dbReference>
<evidence type="ECO:0000256" key="7">
    <source>
        <dbReference type="RuleBase" id="RU003331"/>
    </source>
</evidence>
<keyword evidence="4 5" id="KW-0418">Kinase</keyword>
<sequence>MQLIFMGPPGAGKGTQAQLLADLWKIPHISTGDILRACVVAKTPLGEKAKAYMDAGELVPDGLLMDIVQERMNQPDAKAGWILDGFPRTVPQAAFFDTLLCDVPGGGGAKSGKDCALRAVNLDVPDNVLVTRLLSRGRQDDNEQTIRRRLQVYREQTEPLIEFYRDREQLVAVDGDRSMQEVTAQLQQVLSGNS</sequence>
<gene>
    <name evidence="5" type="primary">adk</name>
    <name evidence="8" type="ORF">WMG39_06955</name>
</gene>
<keyword evidence="1 5" id="KW-0808">Transferase</keyword>
<feature type="binding site" evidence="5">
    <location>
        <position position="36"/>
    </location>
    <ligand>
        <name>AMP</name>
        <dbReference type="ChEBI" id="CHEBI:456215"/>
    </ligand>
</feature>
<feature type="binding site" evidence="5">
    <location>
        <begin position="85"/>
        <end position="88"/>
    </location>
    <ligand>
        <name>AMP</name>
        <dbReference type="ChEBI" id="CHEBI:456215"/>
    </ligand>
</feature>
<dbReference type="CDD" id="cd01428">
    <property type="entry name" value="ADK"/>
    <property type="match status" value="1"/>
</dbReference>
<dbReference type="NCBIfam" id="NF002700">
    <property type="entry name" value="PRK02496.1"/>
    <property type="match status" value="1"/>
</dbReference>
<dbReference type="EC" id="2.7.4.3" evidence="5 7"/>
<comment type="similarity">
    <text evidence="5 6">Belongs to the adenylate kinase family.</text>
</comment>
<dbReference type="Pfam" id="PF00406">
    <property type="entry name" value="ADK"/>
    <property type="match status" value="1"/>
</dbReference>
<feature type="binding site" evidence="5">
    <location>
        <position position="136"/>
    </location>
    <ligand>
        <name>ATP</name>
        <dbReference type="ChEBI" id="CHEBI:30616"/>
    </ligand>
</feature>
<evidence type="ECO:0000256" key="5">
    <source>
        <dbReference type="HAMAP-Rule" id="MF_00235"/>
    </source>
</evidence>
<protein>
    <recommendedName>
        <fullName evidence="5 7">Adenylate kinase</fullName>
        <shortName evidence="5">AK</shortName>
        <ecNumber evidence="5 7">2.7.4.3</ecNumber>
    </recommendedName>
    <alternativeName>
        <fullName evidence="5">ATP-AMP transphosphorylase</fullName>
    </alternativeName>
    <alternativeName>
        <fullName evidence="5">ATP:AMP phosphotransferase</fullName>
    </alternativeName>
    <alternativeName>
        <fullName evidence="5">Adenylate monophosphate kinase</fullName>
    </alternativeName>
</protein>
<keyword evidence="9" id="KW-1185">Reference proteome</keyword>
<keyword evidence="2 5" id="KW-0545">Nucleotide biosynthesis</keyword>
<dbReference type="NCBIfam" id="NF011104">
    <property type="entry name" value="PRK14531.1"/>
    <property type="match status" value="1"/>
</dbReference>
<evidence type="ECO:0000256" key="4">
    <source>
        <dbReference type="ARBA" id="ARBA00022777"/>
    </source>
</evidence>
<feature type="binding site" evidence="5">
    <location>
        <begin position="10"/>
        <end position="15"/>
    </location>
    <ligand>
        <name>ATP</name>
        <dbReference type="ChEBI" id="CHEBI:30616"/>
    </ligand>
</feature>
<proteinExistence type="inferred from homology"/>
<keyword evidence="3 5" id="KW-0547">Nucleotide-binding</keyword>
<dbReference type="Proteomes" id="UP001384579">
    <property type="component" value="Unassembled WGS sequence"/>
</dbReference>
<evidence type="ECO:0000256" key="1">
    <source>
        <dbReference type="ARBA" id="ARBA00022679"/>
    </source>
</evidence>
<dbReference type="GO" id="GO:0016301">
    <property type="term" value="F:kinase activity"/>
    <property type="evidence" value="ECO:0007669"/>
    <property type="project" value="UniProtKB-KW"/>
</dbReference>
<feature type="binding site" evidence="5">
    <location>
        <position position="31"/>
    </location>
    <ligand>
        <name>AMP</name>
        <dbReference type="ChEBI" id="CHEBI:456215"/>
    </ligand>
</feature>
<feature type="binding site" evidence="5">
    <location>
        <position position="92"/>
    </location>
    <ligand>
        <name>AMP</name>
        <dbReference type="ChEBI" id="CHEBI:456215"/>
    </ligand>
</feature>
<evidence type="ECO:0000256" key="3">
    <source>
        <dbReference type="ARBA" id="ARBA00022741"/>
    </source>
</evidence>